<proteinExistence type="predicted"/>
<comment type="caution">
    <text evidence="2">The sequence shown here is derived from an EMBL/GenBank/DDBJ whole genome shotgun (WGS) entry which is preliminary data.</text>
</comment>
<feature type="region of interest" description="Disordered" evidence="1">
    <location>
        <begin position="166"/>
        <end position="190"/>
    </location>
</feature>
<keyword evidence="3" id="KW-1185">Reference proteome</keyword>
<feature type="compositionally biased region" description="Polar residues" evidence="1">
    <location>
        <begin position="175"/>
        <end position="189"/>
    </location>
</feature>
<evidence type="ECO:0000256" key="1">
    <source>
        <dbReference type="SAM" id="MobiDB-lite"/>
    </source>
</evidence>
<protein>
    <submittedName>
        <fullName evidence="2">Uncharacterized protein</fullName>
    </submittedName>
</protein>
<dbReference type="EMBL" id="JAEFCI010000141">
    <property type="protein sequence ID" value="KAG5463741.1"/>
    <property type="molecule type" value="Genomic_DNA"/>
</dbReference>
<feature type="compositionally biased region" description="Basic and acidic residues" evidence="1">
    <location>
        <begin position="73"/>
        <end position="90"/>
    </location>
</feature>
<sequence>MGKMARAFRHGFTTRKAFKVPVDGTGPRIEETPFFWLVARFIHGLWIFNLCHRHGLGFFRRQNAELHYFHAPEERGRGSEESHDRIREVSSGRGNARRRRGCRPPTTPNCGSKPAKIQQTGVCPSFFGAAREITVAADRAARSPPWCHGLRAVGPVAHRELSLPPVRTSKHAGPTTDSVGQGLPLSSSPCRLHGADGVAAKHKQFG</sequence>
<organism evidence="2 3">
    <name type="scientific">Olpidium bornovanus</name>
    <dbReference type="NCBI Taxonomy" id="278681"/>
    <lineage>
        <taxon>Eukaryota</taxon>
        <taxon>Fungi</taxon>
        <taxon>Fungi incertae sedis</taxon>
        <taxon>Olpidiomycota</taxon>
        <taxon>Olpidiomycotina</taxon>
        <taxon>Olpidiomycetes</taxon>
        <taxon>Olpidiales</taxon>
        <taxon>Olpidiaceae</taxon>
        <taxon>Olpidium</taxon>
    </lineage>
</organism>
<reference evidence="2 3" key="1">
    <citation type="journal article" name="Sci. Rep.">
        <title>Genome-scale phylogenetic analyses confirm Olpidium as the closest living zoosporic fungus to the non-flagellated, terrestrial fungi.</title>
        <authorList>
            <person name="Chang Y."/>
            <person name="Rochon D."/>
            <person name="Sekimoto S."/>
            <person name="Wang Y."/>
            <person name="Chovatia M."/>
            <person name="Sandor L."/>
            <person name="Salamov A."/>
            <person name="Grigoriev I.V."/>
            <person name="Stajich J.E."/>
            <person name="Spatafora J.W."/>
        </authorList>
    </citation>
    <scope>NUCLEOTIDE SEQUENCE [LARGE SCALE GENOMIC DNA]</scope>
    <source>
        <strain evidence="2">S191</strain>
    </source>
</reference>
<dbReference type="Proteomes" id="UP000673691">
    <property type="component" value="Unassembled WGS sequence"/>
</dbReference>
<name>A0A8H8A2I3_9FUNG</name>
<accession>A0A8H8A2I3</accession>
<dbReference type="AlphaFoldDB" id="A0A8H8A2I3"/>
<gene>
    <name evidence="2" type="ORF">BJ554DRAFT_2887</name>
</gene>
<feature type="region of interest" description="Disordered" evidence="1">
    <location>
        <begin position="73"/>
        <end position="115"/>
    </location>
</feature>
<evidence type="ECO:0000313" key="2">
    <source>
        <dbReference type="EMBL" id="KAG5463741.1"/>
    </source>
</evidence>
<evidence type="ECO:0000313" key="3">
    <source>
        <dbReference type="Proteomes" id="UP000673691"/>
    </source>
</evidence>